<dbReference type="PANTHER" id="PTHR43434">
    <property type="entry name" value="PHOSPHOGLYCOLATE PHOSPHATASE"/>
    <property type="match status" value="1"/>
</dbReference>
<evidence type="ECO:0000313" key="1">
    <source>
        <dbReference type="EMBL" id="HIZ30663.1"/>
    </source>
</evidence>
<comment type="caution">
    <text evidence="1">The sequence shown here is derived from an EMBL/GenBank/DDBJ whole genome shotgun (WGS) entry which is preliminary data.</text>
</comment>
<dbReference type="InterPro" id="IPR006439">
    <property type="entry name" value="HAD-SF_hydro_IA"/>
</dbReference>
<name>A0A9D2E4G6_9FIRM</name>
<dbReference type="EMBL" id="DXBV01000048">
    <property type="protein sequence ID" value="HIZ30663.1"/>
    <property type="molecule type" value="Genomic_DNA"/>
</dbReference>
<keyword evidence="1" id="KW-0378">Hydrolase</keyword>
<dbReference type="NCBIfam" id="TIGR01549">
    <property type="entry name" value="HAD-SF-IA-v1"/>
    <property type="match status" value="1"/>
</dbReference>
<reference evidence="1" key="1">
    <citation type="journal article" date="2021" name="PeerJ">
        <title>Extensive microbial diversity within the chicken gut microbiome revealed by metagenomics and culture.</title>
        <authorList>
            <person name="Gilroy R."/>
            <person name="Ravi A."/>
            <person name="Getino M."/>
            <person name="Pursley I."/>
            <person name="Horton D.L."/>
            <person name="Alikhan N.F."/>
            <person name="Baker D."/>
            <person name="Gharbi K."/>
            <person name="Hall N."/>
            <person name="Watson M."/>
            <person name="Adriaenssens E.M."/>
            <person name="Foster-Nyarko E."/>
            <person name="Jarju S."/>
            <person name="Secka A."/>
            <person name="Antonio M."/>
            <person name="Oren A."/>
            <person name="Chaudhuri R.R."/>
            <person name="La Ragione R."/>
            <person name="Hildebrand F."/>
            <person name="Pallen M.J."/>
        </authorList>
    </citation>
    <scope>NUCLEOTIDE SEQUENCE</scope>
    <source>
        <strain evidence="1">ChiGjej4B4-18154</strain>
    </source>
</reference>
<accession>A0A9D2E4G6</accession>
<dbReference type="InterPro" id="IPR050155">
    <property type="entry name" value="HAD-like_hydrolase_sf"/>
</dbReference>
<proteinExistence type="predicted"/>
<dbReference type="SFLD" id="SFLDS00003">
    <property type="entry name" value="Haloacid_Dehalogenase"/>
    <property type="match status" value="1"/>
</dbReference>
<organism evidence="1 2">
    <name type="scientific">Candidatus Allofournierella merdipullorum</name>
    <dbReference type="NCBI Taxonomy" id="2838595"/>
    <lineage>
        <taxon>Bacteria</taxon>
        <taxon>Bacillati</taxon>
        <taxon>Bacillota</taxon>
        <taxon>Clostridia</taxon>
        <taxon>Eubacteriales</taxon>
        <taxon>Oscillospiraceae</taxon>
        <taxon>Allofournierella</taxon>
    </lineage>
</organism>
<dbReference type="Proteomes" id="UP000824035">
    <property type="component" value="Unassembled WGS sequence"/>
</dbReference>
<dbReference type="Gene3D" id="1.10.150.240">
    <property type="entry name" value="Putative phosphatase, domain 2"/>
    <property type="match status" value="1"/>
</dbReference>
<dbReference type="GO" id="GO:0008967">
    <property type="term" value="F:phosphoglycolate phosphatase activity"/>
    <property type="evidence" value="ECO:0007669"/>
    <property type="project" value="TreeGrafter"/>
</dbReference>
<dbReference type="SUPFAM" id="SSF56784">
    <property type="entry name" value="HAD-like"/>
    <property type="match status" value="1"/>
</dbReference>
<reference evidence="1" key="2">
    <citation type="submission" date="2021-04" db="EMBL/GenBank/DDBJ databases">
        <authorList>
            <person name="Gilroy R."/>
        </authorList>
    </citation>
    <scope>NUCLEOTIDE SEQUENCE</scope>
    <source>
        <strain evidence="1">ChiGjej4B4-18154</strain>
    </source>
</reference>
<dbReference type="SFLD" id="SFLDG01129">
    <property type="entry name" value="C1.5:_HAD__Beta-PGM__Phosphata"/>
    <property type="match status" value="1"/>
</dbReference>
<dbReference type="InterPro" id="IPR023198">
    <property type="entry name" value="PGP-like_dom2"/>
</dbReference>
<dbReference type="AlphaFoldDB" id="A0A9D2E4G6"/>
<dbReference type="Gene3D" id="3.40.50.1000">
    <property type="entry name" value="HAD superfamily/HAD-like"/>
    <property type="match status" value="1"/>
</dbReference>
<evidence type="ECO:0000313" key="2">
    <source>
        <dbReference type="Proteomes" id="UP000824035"/>
    </source>
</evidence>
<dbReference type="PANTHER" id="PTHR43434:SF1">
    <property type="entry name" value="PHOSPHOGLYCOLATE PHOSPHATASE"/>
    <property type="match status" value="1"/>
</dbReference>
<protein>
    <submittedName>
        <fullName evidence="1">HAD family hydrolase</fullName>
    </submittedName>
</protein>
<dbReference type="Pfam" id="PF13419">
    <property type="entry name" value="HAD_2"/>
    <property type="match status" value="1"/>
</dbReference>
<dbReference type="GO" id="GO:0006281">
    <property type="term" value="P:DNA repair"/>
    <property type="evidence" value="ECO:0007669"/>
    <property type="project" value="TreeGrafter"/>
</dbReference>
<dbReference type="InterPro" id="IPR041492">
    <property type="entry name" value="HAD_2"/>
</dbReference>
<dbReference type="GO" id="GO:0005829">
    <property type="term" value="C:cytosol"/>
    <property type="evidence" value="ECO:0007669"/>
    <property type="project" value="TreeGrafter"/>
</dbReference>
<dbReference type="InterPro" id="IPR036412">
    <property type="entry name" value="HAD-like_sf"/>
</dbReference>
<sequence>MRYDTVVFDLDGTLLNTLQDLADAANYVCRENGWPEHTLDEYRYFVGNGIPKLCQRFVPETARDEASQKEVLAKFSARYAAHKEDTTAPYPGIEEMLDRLAAAGVRYGVLTNKEHTLAQGVMEHYFPGRFEFVQGAVPGVPVKPDPTALHRLLARMGAEEGCTLFVGDSDVDIHTAHNAGLPGAGALWGFRTKEELTAAGAEMLAASPAELARYILGEVHTGEARE</sequence>
<gene>
    <name evidence="1" type="ORF">H9813_05450</name>
</gene>
<dbReference type="NCBIfam" id="TIGR01509">
    <property type="entry name" value="HAD-SF-IA-v3"/>
    <property type="match status" value="1"/>
</dbReference>
<dbReference type="InterPro" id="IPR023214">
    <property type="entry name" value="HAD_sf"/>
</dbReference>